<evidence type="ECO:0008006" key="5">
    <source>
        <dbReference type="Google" id="ProtNLM"/>
    </source>
</evidence>
<evidence type="ECO:0000313" key="3">
    <source>
        <dbReference type="EnsemblMetazoa" id="CLYHEMP017959.1"/>
    </source>
</evidence>
<feature type="signal peptide" evidence="2">
    <location>
        <begin position="1"/>
        <end position="19"/>
    </location>
</feature>
<reference evidence="3" key="1">
    <citation type="submission" date="2021-01" db="UniProtKB">
        <authorList>
            <consortium name="EnsemblMetazoa"/>
        </authorList>
    </citation>
    <scope>IDENTIFICATION</scope>
</reference>
<keyword evidence="2" id="KW-0732">Signal</keyword>
<dbReference type="Proteomes" id="UP000594262">
    <property type="component" value="Unplaced"/>
</dbReference>
<dbReference type="AlphaFoldDB" id="A0A7M5X5Z7"/>
<feature type="chain" id="PRO_5029787905" description="Cnidarian restricted protein" evidence="2">
    <location>
        <begin position="20"/>
        <end position="160"/>
    </location>
</feature>
<keyword evidence="4" id="KW-1185">Reference proteome</keyword>
<dbReference type="GeneID" id="136809779"/>
<feature type="region of interest" description="Disordered" evidence="1">
    <location>
        <begin position="49"/>
        <end position="72"/>
    </location>
</feature>
<dbReference type="RefSeq" id="XP_066922435.1">
    <property type="nucleotide sequence ID" value="XM_067066334.1"/>
</dbReference>
<organism evidence="3 4">
    <name type="scientific">Clytia hemisphaerica</name>
    <dbReference type="NCBI Taxonomy" id="252671"/>
    <lineage>
        <taxon>Eukaryota</taxon>
        <taxon>Metazoa</taxon>
        <taxon>Cnidaria</taxon>
        <taxon>Hydrozoa</taxon>
        <taxon>Hydroidolina</taxon>
        <taxon>Leptothecata</taxon>
        <taxon>Obeliida</taxon>
        <taxon>Clytiidae</taxon>
        <taxon>Clytia</taxon>
    </lineage>
</organism>
<evidence type="ECO:0000256" key="2">
    <source>
        <dbReference type="SAM" id="SignalP"/>
    </source>
</evidence>
<evidence type="ECO:0000313" key="4">
    <source>
        <dbReference type="Proteomes" id="UP000594262"/>
    </source>
</evidence>
<dbReference type="EnsemblMetazoa" id="CLYHEMT017959.1">
    <property type="protein sequence ID" value="CLYHEMP017959.1"/>
    <property type="gene ID" value="CLYHEMG017959"/>
</dbReference>
<protein>
    <recommendedName>
        <fullName evidence="5">Cnidarian restricted protein</fullName>
    </recommendedName>
</protein>
<evidence type="ECO:0000256" key="1">
    <source>
        <dbReference type="SAM" id="MobiDB-lite"/>
    </source>
</evidence>
<proteinExistence type="predicted"/>
<feature type="compositionally biased region" description="Acidic residues" evidence="1">
    <location>
        <begin position="49"/>
        <end position="61"/>
    </location>
</feature>
<name>A0A7M5X5Z7_9CNID</name>
<accession>A0A7M5X5Z7</accession>
<sequence length="160" mass="18909">MQIWKILLLLSFLAATVYCEESNELQEENNNDEQVEDEPSALTFQDEEIEQEENEIEDEQQNDAAPRGYKTKVYTEKNKNAGECKRINWKRISCWNKKVGSRVERRCKMQYSRQCKICSRFYYRTCTSYHGCKNGPLQPRQCARKIVGKGFAWRTAHTSY</sequence>